<reference evidence="2 3" key="1">
    <citation type="submission" date="2018-11" db="EMBL/GenBank/DDBJ databases">
        <authorList>
            <consortium name="Pathogen Informatics"/>
        </authorList>
    </citation>
    <scope>NUCLEOTIDE SEQUENCE [LARGE SCALE GENOMIC DNA]</scope>
    <source>
        <strain evidence="2 3">NST_G2</strain>
    </source>
</reference>
<feature type="compositionally biased region" description="Basic residues" evidence="1">
    <location>
        <begin position="164"/>
        <end position="180"/>
    </location>
</feature>
<evidence type="ECO:0000256" key="1">
    <source>
        <dbReference type="SAM" id="MobiDB-lite"/>
    </source>
</evidence>
<proteinExistence type="predicted"/>
<evidence type="ECO:0000313" key="3">
    <source>
        <dbReference type="Proteomes" id="UP000275846"/>
    </source>
</evidence>
<name>A0A3P7ESH1_SCHSO</name>
<dbReference type="OrthoDB" id="10458841at2759"/>
<gene>
    <name evidence="2" type="ORF">SSLN_LOCUS15742</name>
</gene>
<feature type="compositionally biased region" description="Polar residues" evidence="1">
    <location>
        <begin position="183"/>
        <end position="194"/>
    </location>
</feature>
<dbReference type="AlphaFoldDB" id="A0A3P7ESH1"/>
<organism evidence="2 3">
    <name type="scientific">Schistocephalus solidus</name>
    <name type="common">Tapeworm</name>
    <dbReference type="NCBI Taxonomy" id="70667"/>
    <lineage>
        <taxon>Eukaryota</taxon>
        <taxon>Metazoa</taxon>
        <taxon>Spiralia</taxon>
        <taxon>Lophotrochozoa</taxon>
        <taxon>Platyhelminthes</taxon>
        <taxon>Cestoda</taxon>
        <taxon>Eucestoda</taxon>
        <taxon>Diphyllobothriidea</taxon>
        <taxon>Diphyllobothriidae</taxon>
        <taxon>Schistocephalus</taxon>
    </lineage>
</organism>
<dbReference type="Proteomes" id="UP000275846">
    <property type="component" value="Unassembled WGS sequence"/>
</dbReference>
<accession>A0A3P7ESH1</accession>
<feature type="region of interest" description="Disordered" evidence="1">
    <location>
        <begin position="152"/>
        <end position="218"/>
    </location>
</feature>
<protein>
    <submittedName>
        <fullName evidence="2">Uncharacterized protein</fullName>
    </submittedName>
</protein>
<sequence length="218" mass="23756">MGVASTVEAGDDLKTSLVAVLKLEQELDFLNLNGLIGEECTNEAGGFDEEAGKEILESNDFYKKTLEESPERPFEAEILAPCKVCNAAGQALCWHKVNDGFHFLFQLAVSPNPASATWIAVGTAFGCVQLICVDCFYHPDMDVVLGREPTDPVPHGLFNPKPLPTKKPRTVRRGRPRVRTKLPTPSSDTDSTLPCRQEDSDNQEPSSAADVPLDELDG</sequence>
<evidence type="ECO:0000313" key="2">
    <source>
        <dbReference type="EMBL" id="VDM02128.1"/>
    </source>
</evidence>
<keyword evidence="3" id="KW-1185">Reference proteome</keyword>
<dbReference type="EMBL" id="UYSU01040241">
    <property type="protein sequence ID" value="VDM02128.1"/>
    <property type="molecule type" value="Genomic_DNA"/>
</dbReference>